<evidence type="ECO:0000313" key="11">
    <source>
        <dbReference type="EMBL" id="CAI2384696.1"/>
    </source>
</evidence>
<dbReference type="InterPro" id="IPR027417">
    <property type="entry name" value="P-loop_NTPase"/>
</dbReference>
<protein>
    <recommendedName>
        <fullName evidence="7">Kinesin-like protein</fullName>
    </recommendedName>
</protein>
<dbReference type="GO" id="GO:0005875">
    <property type="term" value="C:microtubule associated complex"/>
    <property type="evidence" value="ECO:0007669"/>
    <property type="project" value="TreeGrafter"/>
</dbReference>
<dbReference type="GO" id="GO:0005737">
    <property type="term" value="C:cytoplasm"/>
    <property type="evidence" value="ECO:0007669"/>
    <property type="project" value="UniProtKB-SubCell"/>
</dbReference>
<reference evidence="11" key="1">
    <citation type="submission" date="2023-07" db="EMBL/GenBank/DDBJ databases">
        <authorList>
            <consortium name="AG Swart"/>
            <person name="Singh M."/>
            <person name="Singh A."/>
            <person name="Seah K."/>
            <person name="Emmerich C."/>
        </authorList>
    </citation>
    <scope>NUCLEOTIDE SEQUENCE</scope>
    <source>
        <strain evidence="11">DP1</strain>
    </source>
</reference>
<dbReference type="Gene3D" id="3.40.850.10">
    <property type="entry name" value="Kinesin motor domain"/>
    <property type="match status" value="1"/>
</dbReference>
<dbReference type="PANTHER" id="PTHR47969:SF15">
    <property type="entry name" value="CHROMOSOME-ASSOCIATED KINESIN KIF4A-RELATED"/>
    <property type="match status" value="1"/>
</dbReference>
<evidence type="ECO:0000256" key="5">
    <source>
        <dbReference type="ARBA" id="ARBA00023054"/>
    </source>
</evidence>
<evidence type="ECO:0000256" key="1">
    <source>
        <dbReference type="ARBA" id="ARBA00004496"/>
    </source>
</evidence>
<dbReference type="GO" id="GO:0008017">
    <property type="term" value="F:microtubule binding"/>
    <property type="evidence" value="ECO:0007669"/>
    <property type="project" value="InterPro"/>
</dbReference>
<dbReference type="GO" id="GO:0003777">
    <property type="term" value="F:microtubule motor activity"/>
    <property type="evidence" value="ECO:0007669"/>
    <property type="project" value="InterPro"/>
</dbReference>
<dbReference type="SMART" id="SM00129">
    <property type="entry name" value="KISc"/>
    <property type="match status" value="1"/>
</dbReference>
<dbReference type="PROSITE" id="PS00411">
    <property type="entry name" value="KINESIN_MOTOR_1"/>
    <property type="match status" value="1"/>
</dbReference>
<keyword evidence="4 6" id="KW-0067">ATP-binding</keyword>
<dbReference type="EMBL" id="CAMPGE010027034">
    <property type="protein sequence ID" value="CAI2384696.1"/>
    <property type="molecule type" value="Genomic_DNA"/>
</dbReference>
<name>A0AAD2D9P2_EUPCR</name>
<evidence type="ECO:0000256" key="4">
    <source>
        <dbReference type="ARBA" id="ARBA00022840"/>
    </source>
</evidence>
<dbReference type="Pfam" id="PF00225">
    <property type="entry name" value="Kinesin"/>
    <property type="match status" value="1"/>
</dbReference>
<feature type="coiled-coil region" evidence="8">
    <location>
        <begin position="369"/>
        <end position="396"/>
    </location>
</feature>
<feature type="region of interest" description="Disordered" evidence="9">
    <location>
        <begin position="419"/>
        <end position="454"/>
    </location>
</feature>
<feature type="compositionally biased region" description="Polar residues" evidence="9">
    <location>
        <begin position="419"/>
        <end position="441"/>
    </location>
</feature>
<dbReference type="GO" id="GO:0051231">
    <property type="term" value="P:spindle elongation"/>
    <property type="evidence" value="ECO:0007669"/>
    <property type="project" value="TreeGrafter"/>
</dbReference>
<dbReference type="SUPFAM" id="SSF52540">
    <property type="entry name" value="P-loop containing nucleoside triphosphate hydrolases"/>
    <property type="match status" value="1"/>
</dbReference>
<keyword evidence="6 7" id="KW-0505">Motor protein</keyword>
<feature type="region of interest" description="Disordered" evidence="9">
    <location>
        <begin position="487"/>
        <end position="508"/>
    </location>
</feature>
<dbReference type="PROSITE" id="PS50067">
    <property type="entry name" value="KINESIN_MOTOR_2"/>
    <property type="match status" value="1"/>
</dbReference>
<dbReference type="InterPro" id="IPR027640">
    <property type="entry name" value="Kinesin-like_fam"/>
</dbReference>
<evidence type="ECO:0000256" key="6">
    <source>
        <dbReference type="PROSITE-ProRule" id="PRU00283"/>
    </source>
</evidence>
<feature type="compositionally biased region" description="Polar residues" evidence="9">
    <location>
        <begin position="487"/>
        <end position="499"/>
    </location>
</feature>
<dbReference type="AlphaFoldDB" id="A0AAD2D9P2"/>
<feature type="domain" description="Kinesin motor" evidence="10">
    <location>
        <begin position="10"/>
        <end position="361"/>
    </location>
</feature>
<keyword evidence="5 8" id="KW-0175">Coiled coil</keyword>
<dbReference type="GO" id="GO:0007018">
    <property type="term" value="P:microtubule-based movement"/>
    <property type="evidence" value="ECO:0007669"/>
    <property type="project" value="InterPro"/>
</dbReference>
<keyword evidence="2" id="KW-0963">Cytoplasm</keyword>
<comment type="similarity">
    <text evidence="6 7">Belongs to the TRAFAC class myosin-kinesin ATPase superfamily. Kinesin family.</text>
</comment>
<sequence>MDSGSANKHNLKVVIRIRPMLPREVQEGYEATRLSVTNKKETNKQKKTFKFDKVFGTETTQNDVFEGARISQLVSRVTDGYHATIFAYGQTGSGKTFTMEGYDYKNKNDGRSKSKAPVIKDNDNIGITQRAVRELFQQVKHKKEKTGTHISVFVSYLQIYSERVYDLLNLNNLNPKKNTKGLRIRWNKKDQFLVENLFIFECKTEEEVMELFHFGLKNKIVASHNLNSQSSRSHAIFTITCESVDPGNGENIVTSKLQLVDLAGSERISLTGTKGLAAKESIDINKSLFVLRKVIMSLSDSKKSSKDKSHIPYRDSKLTSLLKQSIGGNSYCLMIACIAPSDRFLEENISTLNYATRASNIKNAPTKNIDPKIREIQELKKKNKALQLELRNANLHIEYLTSLTQEELQTFGTNLITESMPNNITQPTKIDTSSPVKTRGNSLKPIAPTVPMVGSKTQTMGTSLGTSIGASIGVSVGASIGVSQSTSKITTGGMSTQTERLMPPSKKKVRNKSKEFLSKVEKRESIDEIAKRKQFEDKMHMITSEIKGMNMNRDSTTSNNFKDAMTRVTDLLKVNQMLRDETNNKEEIIKYKNIEIFEIKDENEELRDKLELMETIVNANRDTYNEYVASHLVQQAENGATEEYMGCEEGKVQIDSVYVELLELRRIVKKLETRNKFLEKQNMENQYQMHFIGNNEPSRPIMNKGDSGKKKNLPSNTNKLLKNNSVPLFIEPKNPYLANKSNKKSKNKKLANYKGISDDDFFASSTLMRNGDYAMSKDSWQRVELNYRRNNLGSPMIALSSSGLSSDRDNK</sequence>
<dbReference type="GO" id="GO:0005524">
    <property type="term" value="F:ATP binding"/>
    <property type="evidence" value="ECO:0007669"/>
    <property type="project" value="UniProtKB-UniRule"/>
</dbReference>
<comment type="subcellular location">
    <subcellularLocation>
        <location evidence="1">Cytoplasm</location>
    </subcellularLocation>
</comment>
<evidence type="ECO:0000256" key="3">
    <source>
        <dbReference type="ARBA" id="ARBA00022741"/>
    </source>
</evidence>
<organism evidence="11 12">
    <name type="scientific">Euplotes crassus</name>
    <dbReference type="NCBI Taxonomy" id="5936"/>
    <lineage>
        <taxon>Eukaryota</taxon>
        <taxon>Sar</taxon>
        <taxon>Alveolata</taxon>
        <taxon>Ciliophora</taxon>
        <taxon>Intramacronucleata</taxon>
        <taxon>Spirotrichea</taxon>
        <taxon>Hypotrichia</taxon>
        <taxon>Euplotida</taxon>
        <taxon>Euplotidae</taxon>
        <taxon>Moneuplotes</taxon>
    </lineage>
</organism>
<dbReference type="CDD" id="cd00106">
    <property type="entry name" value="KISc"/>
    <property type="match status" value="1"/>
</dbReference>
<evidence type="ECO:0000256" key="9">
    <source>
        <dbReference type="SAM" id="MobiDB-lite"/>
    </source>
</evidence>
<feature type="region of interest" description="Disordered" evidence="9">
    <location>
        <begin position="694"/>
        <end position="717"/>
    </location>
</feature>
<evidence type="ECO:0000256" key="8">
    <source>
        <dbReference type="SAM" id="Coils"/>
    </source>
</evidence>
<dbReference type="InterPro" id="IPR036961">
    <property type="entry name" value="Kinesin_motor_dom_sf"/>
</dbReference>
<dbReference type="InterPro" id="IPR001752">
    <property type="entry name" value="Kinesin_motor_dom"/>
</dbReference>
<dbReference type="Proteomes" id="UP001295684">
    <property type="component" value="Unassembled WGS sequence"/>
</dbReference>
<feature type="coiled-coil region" evidence="8">
    <location>
        <begin position="661"/>
        <end position="688"/>
    </location>
</feature>
<dbReference type="PRINTS" id="PR00380">
    <property type="entry name" value="KINESINHEAVY"/>
</dbReference>
<evidence type="ECO:0000256" key="2">
    <source>
        <dbReference type="ARBA" id="ARBA00022490"/>
    </source>
</evidence>
<dbReference type="InterPro" id="IPR019821">
    <property type="entry name" value="Kinesin_motor_CS"/>
</dbReference>
<comment type="caution">
    <text evidence="11">The sequence shown here is derived from an EMBL/GenBank/DDBJ whole genome shotgun (WGS) entry which is preliminary data.</text>
</comment>
<gene>
    <name evidence="11" type="ORF">ECRASSUSDP1_LOCUS26230</name>
</gene>
<accession>A0AAD2D9P2</accession>
<evidence type="ECO:0000256" key="7">
    <source>
        <dbReference type="RuleBase" id="RU000394"/>
    </source>
</evidence>
<keyword evidence="12" id="KW-1185">Reference proteome</keyword>
<keyword evidence="3 6" id="KW-0547">Nucleotide-binding</keyword>
<proteinExistence type="inferred from homology"/>
<feature type="binding site" evidence="6">
    <location>
        <begin position="89"/>
        <end position="96"/>
    </location>
    <ligand>
        <name>ATP</name>
        <dbReference type="ChEBI" id="CHEBI:30616"/>
    </ligand>
</feature>
<dbReference type="GO" id="GO:0005874">
    <property type="term" value="C:microtubule"/>
    <property type="evidence" value="ECO:0007669"/>
    <property type="project" value="UniProtKB-KW"/>
</dbReference>
<dbReference type="PANTHER" id="PTHR47969">
    <property type="entry name" value="CHROMOSOME-ASSOCIATED KINESIN KIF4A-RELATED"/>
    <property type="match status" value="1"/>
</dbReference>
<evidence type="ECO:0000259" key="10">
    <source>
        <dbReference type="PROSITE" id="PS50067"/>
    </source>
</evidence>
<dbReference type="GO" id="GO:0007052">
    <property type="term" value="P:mitotic spindle organization"/>
    <property type="evidence" value="ECO:0007669"/>
    <property type="project" value="TreeGrafter"/>
</dbReference>
<keyword evidence="7" id="KW-0493">Microtubule</keyword>
<evidence type="ECO:0000313" key="12">
    <source>
        <dbReference type="Proteomes" id="UP001295684"/>
    </source>
</evidence>